<organism evidence="1 2">
    <name type="scientific">Legionella santicrucis</name>
    <dbReference type="NCBI Taxonomy" id="45074"/>
    <lineage>
        <taxon>Bacteria</taxon>
        <taxon>Pseudomonadati</taxon>
        <taxon>Pseudomonadota</taxon>
        <taxon>Gammaproteobacteria</taxon>
        <taxon>Legionellales</taxon>
        <taxon>Legionellaceae</taxon>
        <taxon>Legionella</taxon>
    </lineage>
</organism>
<sequence>MKTRMNRFLPYLAKWRLIEDGDPILTTSSHLLPVIFDNQPCMLKIPLIEEEKIGCQVMRWWNGHGAAKVLLSDDTAILMARATGTLSLFNMVKHNQDDEASVIICSVVKKLHAVTHRPLPDNIVPLSLWFRSLKLAAKQHGGIFHQALITSQKLLEEQSETRVLHGDIHHQNILDFGDSGWLAIDPKGLLGNRYYDYANILCNPDYTCALVPGRLERQAKIIATEADLDYHLFLHWILAYAGLSAAWHLEDGSSPDLAIEVAKLSASLI</sequence>
<dbReference type="Pfam" id="PF04655">
    <property type="entry name" value="APH_6_hur"/>
    <property type="match status" value="1"/>
</dbReference>
<dbReference type="GO" id="GO:0019748">
    <property type="term" value="P:secondary metabolic process"/>
    <property type="evidence" value="ECO:0007669"/>
    <property type="project" value="InterPro"/>
</dbReference>
<comment type="caution">
    <text evidence="1">The sequence shown here is derived from an EMBL/GenBank/DDBJ whole genome shotgun (WGS) entry which is preliminary data.</text>
</comment>
<gene>
    <name evidence="1" type="ORF">Lsan_3878</name>
</gene>
<dbReference type="InterPro" id="IPR011009">
    <property type="entry name" value="Kinase-like_dom_sf"/>
</dbReference>
<keyword evidence="2" id="KW-1185">Reference proteome</keyword>
<evidence type="ECO:0000313" key="1">
    <source>
        <dbReference type="EMBL" id="KTD53468.1"/>
    </source>
</evidence>
<dbReference type="OrthoDB" id="3638028at2"/>
<dbReference type="Proteomes" id="UP000054703">
    <property type="component" value="Unassembled WGS sequence"/>
</dbReference>
<dbReference type="EMBL" id="LNYU01000091">
    <property type="protein sequence ID" value="KTD53468.1"/>
    <property type="molecule type" value="Genomic_DNA"/>
</dbReference>
<dbReference type="GO" id="GO:0016773">
    <property type="term" value="F:phosphotransferase activity, alcohol group as acceptor"/>
    <property type="evidence" value="ECO:0007669"/>
    <property type="project" value="InterPro"/>
</dbReference>
<accession>A0A0W0Y944</accession>
<dbReference type="AlphaFoldDB" id="A0A0W0Y944"/>
<dbReference type="PATRIC" id="fig|45074.5.peg.4163"/>
<keyword evidence="1" id="KW-0418">Kinase</keyword>
<dbReference type="InterPro" id="IPR006748">
    <property type="entry name" value="NH2Glyco/OHUrea_AB-resist_kin"/>
</dbReference>
<name>A0A0W0Y944_9GAMM</name>
<dbReference type="GO" id="GO:0016301">
    <property type="term" value="F:kinase activity"/>
    <property type="evidence" value="ECO:0007669"/>
    <property type="project" value="UniProtKB-KW"/>
</dbReference>
<dbReference type="STRING" id="45074.Lsan_3878"/>
<protein>
    <submittedName>
        <fullName evidence="1">Aminoglycoside/hydroxyurea antibiotic resistance kinase</fullName>
    </submittedName>
</protein>
<dbReference type="SUPFAM" id="SSF56112">
    <property type="entry name" value="Protein kinase-like (PK-like)"/>
    <property type="match status" value="1"/>
</dbReference>
<reference evidence="1 2" key="1">
    <citation type="submission" date="2015-11" db="EMBL/GenBank/DDBJ databases">
        <title>Genomic analysis of 38 Legionella species identifies large and diverse effector repertoires.</title>
        <authorList>
            <person name="Burstein D."/>
            <person name="Amaro F."/>
            <person name="Zusman T."/>
            <person name="Lifshitz Z."/>
            <person name="Cohen O."/>
            <person name="Gilbert J.A."/>
            <person name="Pupko T."/>
            <person name="Shuman H.A."/>
            <person name="Segal G."/>
        </authorList>
    </citation>
    <scope>NUCLEOTIDE SEQUENCE [LARGE SCALE GENOMIC DNA]</scope>
    <source>
        <strain evidence="1 2">SC-63-C7</strain>
    </source>
</reference>
<keyword evidence="1" id="KW-0808">Transferase</keyword>
<evidence type="ECO:0000313" key="2">
    <source>
        <dbReference type="Proteomes" id="UP000054703"/>
    </source>
</evidence>
<proteinExistence type="predicted"/>